<protein>
    <submittedName>
        <fullName evidence="3">S-norcoclaurine synthase 1</fullName>
    </submittedName>
</protein>
<keyword evidence="2" id="KW-0812">Transmembrane</keyword>
<reference evidence="3 4" key="1">
    <citation type="submission" date="2024-02" db="EMBL/GenBank/DDBJ databases">
        <authorList>
            <person name="Chen Y."/>
            <person name="Shah S."/>
            <person name="Dougan E. K."/>
            <person name="Thang M."/>
            <person name="Chan C."/>
        </authorList>
    </citation>
    <scope>NUCLEOTIDE SEQUENCE [LARGE SCALE GENOMIC DNA]</scope>
</reference>
<feature type="compositionally biased region" description="Polar residues" evidence="1">
    <location>
        <begin position="77"/>
        <end position="90"/>
    </location>
</feature>
<proteinExistence type="predicted"/>
<evidence type="ECO:0000313" key="3">
    <source>
        <dbReference type="EMBL" id="CAK9022665.1"/>
    </source>
</evidence>
<evidence type="ECO:0000256" key="2">
    <source>
        <dbReference type="SAM" id="Phobius"/>
    </source>
</evidence>
<sequence length="595" mass="68228">MPRASPKGGSSIFEILKLILNAIGVGAILWWCVASWRLHSINPAASSGEVHVPRVGKGRKKTAPTTVVPVSAEEELGQSNPDAQSGQSSPKVPLGDPFWVFCASQWSHCWCHGDIRWGNEETWHMIPAKPGEAQKIECSIDHLPDVVPGDDLKHCECLITPGTEVYRRTNPMIIHQDEAERLGATLVSSCELFFEARKAQAVDMAQWLAMEGLCSEAWEEQVRFNRSLRAGPRQLSVETRQHLFRARVDVRFKKIMARFSEKGWFKRGWVTYVAGDPSSPFVKMAEELIKSVHYFSSWPIIVFNFGLVMPESWTPERFPRLVILHSTPLPTEAHLKRSFNFNKLRSILMSKVHTGIQVDVDQFIAPGADILFQLTEKWIHKEYPFPLMPAHFADWSIKDQPNAPWWPRYCPDPEKPCPMQTMRWAHAHPTWTYWALPFFGRWVRRHFRDERLPNVTLRGFQAPGLRVGEIPEDEDMLNVALWEERATQQWCKFDVPATVEFESLLNWKPSDGDRCLHGIGCTNIGGDQRWYVEGVPKVYWTAHHAVDPVQTSKILELIRVKERAGKWPPAIVYDQNFWKSGEELHAKHPELKCLT</sequence>
<evidence type="ECO:0000256" key="1">
    <source>
        <dbReference type="SAM" id="MobiDB-lite"/>
    </source>
</evidence>
<dbReference type="Proteomes" id="UP001642464">
    <property type="component" value="Unassembled WGS sequence"/>
</dbReference>
<gene>
    <name evidence="3" type="ORF">SCF082_LOCUS15886</name>
</gene>
<feature type="region of interest" description="Disordered" evidence="1">
    <location>
        <begin position="48"/>
        <end position="90"/>
    </location>
</feature>
<dbReference type="EMBL" id="CAXAMM010010224">
    <property type="protein sequence ID" value="CAK9022665.1"/>
    <property type="molecule type" value="Genomic_DNA"/>
</dbReference>
<accession>A0ABP0K798</accession>
<keyword evidence="4" id="KW-1185">Reference proteome</keyword>
<feature type="transmembrane region" description="Helical" evidence="2">
    <location>
        <begin position="12"/>
        <end position="31"/>
    </location>
</feature>
<organism evidence="3 4">
    <name type="scientific">Durusdinium trenchii</name>
    <dbReference type="NCBI Taxonomy" id="1381693"/>
    <lineage>
        <taxon>Eukaryota</taxon>
        <taxon>Sar</taxon>
        <taxon>Alveolata</taxon>
        <taxon>Dinophyceae</taxon>
        <taxon>Suessiales</taxon>
        <taxon>Symbiodiniaceae</taxon>
        <taxon>Durusdinium</taxon>
    </lineage>
</organism>
<name>A0ABP0K798_9DINO</name>
<keyword evidence="2" id="KW-0472">Membrane</keyword>
<comment type="caution">
    <text evidence="3">The sequence shown here is derived from an EMBL/GenBank/DDBJ whole genome shotgun (WGS) entry which is preliminary data.</text>
</comment>
<evidence type="ECO:0000313" key="4">
    <source>
        <dbReference type="Proteomes" id="UP001642464"/>
    </source>
</evidence>
<keyword evidence="2" id="KW-1133">Transmembrane helix</keyword>